<evidence type="ECO:0000256" key="1">
    <source>
        <dbReference type="SAM" id="MobiDB-lite"/>
    </source>
</evidence>
<name>A0ABS4DU77_9HYPH</name>
<feature type="region of interest" description="Disordered" evidence="1">
    <location>
        <begin position="66"/>
        <end position="122"/>
    </location>
</feature>
<protein>
    <recommendedName>
        <fullName evidence="5">TonB-dependent receptor</fullName>
    </recommendedName>
</protein>
<dbReference type="RefSeq" id="WP_245223817.1">
    <property type="nucleotide sequence ID" value="NZ_JAGGJU010000001.1"/>
</dbReference>
<feature type="signal peptide" evidence="2">
    <location>
        <begin position="1"/>
        <end position="42"/>
    </location>
</feature>
<evidence type="ECO:0000256" key="2">
    <source>
        <dbReference type="SAM" id="SignalP"/>
    </source>
</evidence>
<feature type="chain" id="PRO_5045049084" description="TonB-dependent receptor" evidence="2">
    <location>
        <begin position="43"/>
        <end position="1247"/>
    </location>
</feature>
<sequence>MSATMNYRIHPMPVVLAVAFRRMLKTGTVLGATLAVAGLAHAAPAVGTCAGQQCPSQLRGKVLDNSTTGHATIGENTEKESLADQGEIPFSISVDGEVVDESGRPRPAVLGSDPSAKPVDKQRKADVDLSAVDIQLKFDGLGVRTQLNISTMPIRRAYKPGEVVHFRTSSNYPAFVDHAEIRIRGAFETDAAEPIAVIPVALNSEGSWTMPAGEVHDFSYVLRVYDSKGRFDQTEPLSLLRSDSAFIPAARTPAAAPGVAEDRTAFRNIPVYGGAVTAFGRNVPAGYQVEAFNEVVPLDPHQSFVVQRILPPGDRKVDVSVKGASKSGGLRFSRDINIPQNDWFYVALADLTVGKKFADNNIEMVRDGDYDRIYTKGRLAFYLKGKIKGKYILTAAADTGEDDVRNLFRGMDSKDPDQVLKRIDPEEYYPVYGDDSTMIEDAPTSGKFYVRLERGDSHVMWGNYKTEVTGSTFINSARSLYGANAAYRSEDVTSFGARKTEVSGYLAQPETIPQRDQFLATGGSAYFLKRQDITIGSETVTVEVRNSVTGTVIQTNRLTSGDDYSIDYTQGLILLKHALSSATATTDAVRSSALGGVDVYLIAQYEYTPLASEIDGYAHGARAQQWLGDKVRVGVSEMTDNTGENNYQAVGTDIQLRHSATTFAEAEVARSRGSGFSTSTSTDGGLSISDGASGGSLTDHADAWRLRGQLDLADIPGSKFKGTVGGHYERRGKGFSTESEQLTAEKETWGLQGQVALTDKTDVKLAHDQLQDGDGRSQLETSVNLGTQVTDKVKVTTGLSHSELASRTALEAGKSGQNGERVDGGVRVDYQVDDGHMVYAFGQGTLKTSGDIHRNDRGGVGTKVQLTEKVSANGELSEGTSGIGVQAGLDYQPTADDTYSVGYRLDPDRADSLTTENELSGSDKGTIVFGARKKMTETASTYSESNLDLYGLRQSLAQTYGVVYTPDANWTVDSSIQTGSIRDTTIDPDTGKERSDFERQAAAVSLGYSDDDLGLKGHLRGEFRHENSQDDTRDLNSYLLAYAASIKLNDNWRALSDLDVVLSQSASSVYNEGDYIKTNFAYAYRPFDNDRFNALFRYTYLYDVPGGDQVTSSTESGEPLQQRSHILSADLSYDLYPWLTVGTKQGLRIGEVRGGDFSSDWQRSTAYLGTLRTDFHVVKNWDALLETRVLYMPQAETADFGALAAVYRHVGEHMKIGAGYNFGRFSDDLTDLTLDDQGLFLNVVGKY</sequence>
<evidence type="ECO:0000313" key="4">
    <source>
        <dbReference type="Proteomes" id="UP000759443"/>
    </source>
</evidence>
<gene>
    <name evidence="3" type="ORF">J2Z17_000652</name>
</gene>
<dbReference type="Proteomes" id="UP000759443">
    <property type="component" value="Unassembled WGS sequence"/>
</dbReference>
<proteinExistence type="predicted"/>
<evidence type="ECO:0008006" key="5">
    <source>
        <dbReference type="Google" id="ProtNLM"/>
    </source>
</evidence>
<feature type="compositionally biased region" description="Low complexity" evidence="1">
    <location>
        <begin position="671"/>
        <end position="691"/>
    </location>
</feature>
<keyword evidence="2" id="KW-0732">Signal</keyword>
<comment type="caution">
    <text evidence="3">The sequence shown here is derived from an EMBL/GenBank/DDBJ whole genome shotgun (WGS) entry which is preliminary data.</text>
</comment>
<dbReference type="EMBL" id="JAGGJU010000001">
    <property type="protein sequence ID" value="MBP1849235.1"/>
    <property type="molecule type" value="Genomic_DNA"/>
</dbReference>
<keyword evidence="4" id="KW-1185">Reference proteome</keyword>
<evidence type="ECO:0000313" key="3">
    <source>
        <dbReference type="EMBL" id="MBP1849235.1"/>
    </source>
</evidence>
<organism evidence="3 4">
    <name type="scientific">Rhizobium halophytocola</name>
    <dbReference type="NCBI Taxonomy" id="735519"/>
    <lineage>
        <taxon>Bacteria</taxon>
        <taxon>Pseudomonadati</taxon>
        <taxon>Pseudomonadota</taxon>
        <taxon>Alphaproteobacteria</taxon>
        <taxon>Hyphomicrobiales</taxon>
        <taxon>Rhizobiaceae</taxon>
        <taxon>Rhizobium/Agrobacterium group</taxon>
        <taxon>Rhizobium</taxon>
    </lineage>
</organism>
<feature type="region of interest" description="Disordered" evidence="1">
    <location>
        <begin position="671"/>
        <end position="693"/>
    </location>
</feature>
<accession>A0ABS4DU77</accession>
<reference evidence="3 4" key="1">
    <citation type="submission" date="2021-03" db="EMBL/GenBank/DDBJ databases">
        <title>Genomic Encyclopedia of Type Strains, Phase IV (KMG-IV): sequencing the most valuable type-strain genomes for metagenomic binning, comparative biology and taxonomic classification.</title>
        <authorList>
            <person name="Goeker M."/>
        </authorList>
    </citation>
    <scope>NUCLEOTIDE SEQUENCE [LARGE SCALE GENOMIC DNA]</scope>
    <source>
        <strain evidence="3 4">DSM 21600</strain>
    </source>
</reference>